<feature type="binding site" evidence="5">
    <location>
        <position position="223"/>
    </location>
    <ligand>
        <name>FAD</name>
        <dbReference type="ChEBI" id="CHEBI:57692"/>
    </ligand>
</feature>
<dbReference type="AlphaFoldDB" id="A0A1W6Z4M7"/>
<dbReference type="RefSeq" id="WP_086073387.1">
    <property type="nucleotide sequence ID" value="NZ_CP021109.1"/>
</dbReference>
<evidence type="ECO:0000259" key="7">
    <source>
        <dbReference type="PROSITE" id="PS00623"/>
    </source>
</evidence>
<evidence type="ECO:0000256" key="2">
    <source>
        <dbReference type="ARBA" id="ARBA00010790"/>
    </source>
</evidence>
<dbReference type="Pfam" id="PF05199">
    <property type="entry name" value="GMC_oxred_C"/>
    <property type="match status" value="1"/>
</dbReference>
<dbReference type="PIRSF" id="PIRSF000137">
    <property type="entry name" value="Alcohol_oxidase"/>
    <property type="match status" value="1"/>
</dbReference>
<comment type="similarity">
    <text evidence="2 6">Belongs to the GMC oxidoreductase family.</text>
</comment>
<evidence type="ECO:0000256" key="6">
    <source>
        <dbReference type="RuleBase" id="RU003968"/>
    </source>
</evidence>
<keyword evidence="3 6" id="KW-0285">Flavoprotein</keyword>
<proteinExistence type="inferred from homology"/>
<feature type="binding site" evidence="5">
    <location>
        <position position="88"/>
    </location>
    <ligand>
        <name>FAD</name>
        <dbReference type="ChEBI" id="CHEBI:57692"/>
    </ligand>
</feature>
<protein>
    <submittedName>
        <fullName evidence="8">Choline dehydrogenase</fullName>
    </submittedName>
</protein>
<keyword evidence="4 5" id="KW-0274">FAD</keyword>
<evidence type="ECO:0000313" key="8">
    <source>
        <dbReference type="EMBL" id="ARP88312.1"/>
    </source>
</evidence>
<dbReference type="InterPro" id="IPR036188">
    <property type="entry name" value="FAD/NAD-bd_sf"/>
</dbReference>
<dbReference type="InterPro" id="IPR000172">
    <property type="entry name" value="GMC_OxRdtase_N"/>
</dbReference>
<evidence type="ECO:0000256" key="3">
    <source>
        <dbReference type="ARBA" id="ARBA00022630"/>
    </source>
</evidence>
<dbReference type="GO" id="GO:0016614">
    <property type="term" value="F:oxidoreductase activity, acting on CH-OH group of donors"/>
    <property type="evidence" value="ECO:0007669"/>
    <property type="project" value="InterPro"/>
</dbReference>
<dbReference type="Pfam" id="PF00732">
    <property type="entry name" value="GMC_oxred_N"/>
    <property type="match status" value="1"/>
</dbReference>
<dbReference type="EMBL" id="CP021109">
    <property type="protein sequence ID" value="ARP88312.1"/>
    <property type="molecule type" value="Genomic_DNA"/>
</dbReference>
<dbReference type="GO" id="GO:0050660">
    <property type="term" value="F:flavin adenine dinucleotide binding"/>
    <property type="evidence" value="ECO:0007669"/>
    <property type="project" value="InterPro"/>
</dbReference>
<sequence>MEWDTQDAYDYVIVGAGSAGCLLANRLSADPATRVLLLEAGGPDTWHWIHIPVGYLYCIGNPRTDWCYRTQPDPGLNGRDLGYPRGRVLGGSSSINGMIYMRGQREDYDGWAAAGNPGWSWDDVLPLFKQTEDYHGGADPYHGVGGEWRVERQRLSWDLLDAFRSAAAQAGIPPINDFNRGDNEGCDYFDVNQRRGVRWNAARAFLKPVMKRPNLRVVTGAHVMRLAFEGRRAVGVWFRGDAGGEERLVRARGEVILSAGAIGSAQLLQVSGIGPGGWLQEHGVPVLHDLPGVGANLQDHLQLRMVYKVTGAKTLNAIAGTLWGKGMMGLQYVFLKRGPLTMAPSQLGAFARSGPEQTRANVEYHVQPLSLEKFGDPLHAFPAFTASVCNLRPTSRGHVRIAAPDPTVPPEIRCNYLSTEEDRRVAVQSIRLTRRIVAQPALAPYQPQEYRPGASLDSDEELARAAGDIGTTIFHPVGTCRMGVDAQAVVDPRLRVHGIEGLRVIDASIMPTITSGNTNSPTIMIAEKGARMILEDRRARPARAVEPAPAGALAA</sequence>
<dbReference type="PANTHER" id="PTHR11552:SF147">
    <property type="entry name" value="CHOLINE DEHYDROGENASE, MITOCHONDRIAL"/>
    <property type="match status" value="1"/>
</dbReference>
<organism evidence="8 9">
    <name type="scientific">Bordetella genomosp. 9</name>
    <dbReference type="NCBI Taxonomy" id="1416803"/>
    <lineage>
        <taxon>Bacteria</taxon>
        <taxon>Pseudomonadati</taxon>
        <taxon>Pseudomonadota</taxon>
        <taxon>Betaproteobacteria</taxon>
        <taxon>Burkholderiales</taxon>
        <taxon>Alcaligenaceae</taxon>
        <taxon>Bordetella</taxon>
    </lineage>
</organism>
<evidence type="ECO:0000256" key="1">
    <source>
        <dbReference type="ARBA" id="ARBA00001974"/>
    </source>
</evidence>
<keyword evidence="9" id="KW-1185">Reference proteome</keyword>
<evidence type="ECO:0000256" key="4">
    <source>
        <dbReference type="ARBA" id="ARBA00022827"/>
    </source>
</evidence>
<dbReference type="PROSITE" id="PS00623">
    <property type="entry name" value="GMC_OXRED_1"/>
    <property type="match status" value="1"/>
</dbReference>
<dbReference type="InterPro" id="IPR012132">
    <property type="entry name" value="GMC_OxRdtase"/>
</dbReference>
<dbReference type="SUPFAM" id="SSF54373">
    <property type="entry name" value="FAD-linked reductases, C-terminal domain"/>
    <property type="match status" value="1"/>
</dbReference>
<dbReference type="SUPFAM" id="SSF51905">
    <property type="entry name" value="FAD/NAD(P)-binding domain"/>
    <property type="match status" value="1"/>
</dbReference>
<comment type="cofactor">
    <cofactor evidence="1 5">
        <name>FAD</name>
        <dbReference type="ChEBI" id="CHEBI:57692"/>
    </cofactor>
</comment>
<name>A0A1W6Z4M7_9BORD</name>
<dbReference type="InterPro" id="IPR007867">
    <property type="entry name" value="GMC_OxRtase_C"/>
</dbReference>
<accession>A0A1W6Z4M7</accession>
<dbReference type="Gene3D" id="3.50.50.60">
    <property type="entry name" value="FAD/NAD(P)-binding domain"/>
    <property type="match status" value="1"/>
</dbReference>
<feature type="domain" description="Glucose-methanol-choline oxidoreductase N-terminal" evidence="7">
    <location>
        <begin position="86"/>
        <end position="109"/>
    </location>
</feature>
<dbReference type="Gene3D" id="3.30.560.10">
    <property type="entry name" value="Glucose Oxidase, domain 3"/>
    <property type="match status" value="1"/>
</dbReference>
<dbReference type="PANTHER" id="PTHR11552">
    <property type="entry name" value="GLUCOSE-METHANOL-CHOLINE GMC OXIDOREDUCTASE"/>
    <property type="match status" value="1"/>
</dbReference>
<dbReference type="Proteomes" id="UP000194139">
    <property type="component" value="Chromosome"/>
</dbReference>
<evidence type="ECO:0000256" key="5">
    <source>
        <dbReference type="PIRSR" id="PIRSR000137-2"/>
    </source>
</evidence>
<evidence type="ECO:0000313" key="9">
    <source>
        <dbReference type="Proteomes" id="UP000194139"/>
    </source>
</evidence>
<reference evidence="8 9" key="1">
    <citation type="submission" date="2017-05" db="EMBL/GenBank/DDBJ databases">
        <title>Complete and WGS of Bordetella genogroups.</title>
        <authorList>
            <person name="Spilker T."/>
            <person name="LiPuma J."/>
        </authorList>
    </citation>
    <scope>NUCLEOTIDE SEQUENCE [LARGE SCALE GENOMIC DNA]</scope>
    <source>
        <strain evidence="8 9">AU17164</strain>
    </source>
</reference>
<gene>
    <name evidence="8" type="ORF">CAL13_20410</name>
</gene>